<evidence type="ECO:0000256" key="3">
    <source>
        <dbReference type="ARBA" id="ARBA00022723"/>
    </source>
</evidence>
<keyword evidence="4" id="KW-0547">Nucleotide-binding</keyword>
<dbReference type="AlphaFoldDB" id="A0A6J7W0V6"/>
<dbReference type="CDD" id="cd02503">
    <property type="entry name" value="MobA"/>
    <property type="match status" value="1"/>
</dbReference>
<accession>A0A6J7W0V6</accession>
<reference evidence="9" key="1">
    <citation type="submission" date="2020-05" db="EMBL/GenBank/DDBJ databases">
        <authorList>
            <person name="Chiriac C."/>
            <person name="Salcher M."/>
            <person name="Ghai R."/>
            <person name="Kavagutti S V."/>
        </authorList>
    </citation>
    <scope>NUCLEOTIDE SEQUENCE</scope>
</reference>
<dbReference type="GO" id="GO:0005525">
    <property type="term" value="F:GTP binding"/>
    <property type="evidence" value="ECO:0007669"/>
    <property type="project" value="UniProtKB-KW"/>
</dbReference>
<evidence type="ECO:0000256" key="7">
    <source>
        <dbReference type="ARBA" id="ARBA00023150"/>
    </source>
</evidence>
<dbReference type="GO" id="GO:0046872">
    <property type="term" value="F:metal ion binding"/>
    <property type="evidence" value="ECO:0007669"/>
    <property type="project" value="UniProtKB-KW"/>
</dbReference>
<evidence type="ECO:0000256" key="1">
    <source>
        <dbReference type="ARBA" id="ARBA00022490"/>
    </source>
</evidence>
<keyword evidence="1" id="KW-0963">Cytoplasm</keyword>
<gene>
    <name evidence="9" type="ORF">UFOPK4410_00961</name>
</gene>
<dbReference type="Pfam" id="PF12804">
    <property type="entry name" value="NTP_transf_3"/>
    <property type="match status" value="1"/>
</dbReference>
<evidence type="ECO:0000256" key="6">
    <source>
        <dbReference type="ARBA" id="ARBA00023134"/>
    </source>
</evidence>
<evidence type="ECO:0000256" key="2">
    <source>
        <dbReference type="ARBA" id="ARBA00022679"/>
    </source>
</evidence>
<name>A0A6J7W0V6_9ZZZZ</name>
<dbReference type="InterPro" id="IPR013482">
    <property type="entry name" value="Molybde_CF_guanTrfase"/>
</dbReference>
<dbReference type="SUPFAM" id="SSF53448">
    <property type="entry name" value="Nucleotide-diphospho-sugar transferases"/>
    <property type="match status" value="1"/>
</dbReference>
<proteinExistence type="predicted"/>
<sequence>MQSNSASVIVLTGGTSKRFGSDKSQAKIDGESLIQRILSSIPSEFETIIVGPDPQILNARYRTVQENPLGGGPLAGFKAGLELCESEVVLLIATDMPFAVSRALHLMESMTPHDDAVLYVDAEGFKQSLAAIYRVEAVERALSLMGNTDGQSMQTMLTHLQIREIPMSKEVAQALSDIDTTEDLERAIAFALHMKDGL</sequence>
<organism evidence="9">
    <name type="scientific">freshwater metagenome</name>
    <dbReference type="NCBI Taxonomy" id="449393"/>
    <lineage>
        <taxon>unclassified sequences</taxon>
        <taxon>metagenomes</taxon>
        <taxon>ecological metagenomes</taxon>
    </lineage>
</organism>
<dbReference type="GO" id="GO:0016779">
    <property type="term" value="F:nucleotidyltransferase activity"/>
    <property type="evidence" value="ECO:0007669"/>
    <property type="project" value="UniProtKB-ARBA"/>
</dbReference>
<dbReference type="Gene3D" id="3.90.550.10">
    <property type="entry name" value="Spore Coat Polysaccharide Biosynthesis Protein SpsA, Chain A"/>
    <property type="match status" value="1"/>
</dbReference>
<keyword evidence="5" id="KW-0460">Magnesium</keyword>
<keyword evidence="7" id="KW-0501">Molybdenum cofactor biosynthesis</keyword>
<dbReference type="GO" id="GO:0006777">
    <property type="term" value="P:Mo-molybdopterin cofactor biosynthetic process"/>
    <property type="evidence" value="ECO:0007669"/>
    <property type="project" value="UniProtKB-KW"/>
</dbReference>
<keyword evidence="2" id="KW-0808">Transferase</keyword>
<feature type="domain" description="MobA-like NTP transferase" evidence="8">
    <location>
        <begin position="8"/>
        <end position="153"/>
    </location>
</feature>
<evidence type="ECO:0000313" key="9">
    <source>
        <dbReference type="EMBL" id="CAB5119554.1"/>
    </source>
</evidence>
<dbReference type="EMBL" id="CAFBRV010000104">
    <property type="protein sequence ID" value="CAB5119554.1"/>
    <property type="molecule type" value="Genomic_DNA"/>
</dbReference>
<dbReference type="InterPro" id="IPR025877">
    <property type="entry name" value="MobA-like_NTP_Trfase"/>
</dbReference>
<dbReference type="PANTHER" id="PTHR19136:SF81">
    <property type="entry name" value="MOLYBDENUM COFACTOR GUANYLYLTRANSFERASE"/>
    <property type="match status" value="1"/>
</dbReference>
<evidence type="ECO:0000256" key="4">
    <source>
        <dbReference type="ARBA" id="ARBA00022741"/>
    </source>
</evidence>
<dbReference type="PANTHER" id="PTHR19136">
    <property type="entry name" value="MOLYBDENUM COFACTOR GUANYLYLTRANSFERASE"/>
    <property type="match status" value="1"/>
</dbReference>
<dbReference type="InterPro" id="IPR029044">
    <property type="entry name" value="Nucleotide-diphossugar_trans"/>
</dbReference>
<evidence type="ECO:0000259" key="8">
    <source>
        <dbReference type="Pfam" id="PF12804"/>
    </source>
</evidence>
<protein>
    <submittedName>
        <fullName evidence="9">Unannotated protein</fullName>
    </submittedName>
</protein>
<keyword evidence="3" id="KW-0479">Metal-binding</keyword>
<evidence type="ECO:0000256" key="5">
    <source>
        <dbReference type="ARBA" id="ARBA00022842"/>
    </source>
</evidence>
<keyword evidence="6" id="KW-0342">GTP-binding</keyword>